<feature type="region of interest" description="Disordered" evidence="1">
    <location>
        <begin position="625"/>
        <end position="663"/>
    </location>
</feature>
<dbReference type="EMBL" id="FQNC01000061">
    <property type="protein sequence ID" value="SGY91309.1"/>
    <property type="molecule type" value="Genomic_DNA"/>
</dbReference>
<proteinExistence type="predicted"/>
<dbReference type="PANTHER" id="PTHR11439:SF463">
    <property type="entry name" value="REVERSE TRANSCRIPTASE TY1_COPIA-TYPE DOMAIN-CONTAINING PROTEIN"/>
    <property type="match status" value="1"/>
</dbReference>
<feature type="compositionally biased region" description="Basic and acidic residues" evidence="1">
    <location>
        <begin position="1311"/>
        <end position="1326"/>
    </location>
</feature>
<dbReference type="SUPFAM" id="SSF56672">
    <property type="entry name" value="DNA/RNA polymerases"/>
    <property type="match status" value="1"/>
</dbReference>
<gene>
    <name evidence="3" type="primary">BQ5605_C038g11657</name>
    <name evidence="3" type="ORF">BQ5605_C038G11657</name>
</gene>
<feature type="region of interest" description="Disordered" evidence="1">
    <location>
        <begin position="682"/>
        <end position="704"/>
    </location>
</feature>
<feature type="region of interest" description="Disordered" evidence="1">
    <location>
        <begin position="382"/>
        <end position="435"/>
    </location>
</feature>
<protein>
    <submittedName>
        <fullName evidence="3">BQ5605_C038g11657 protein</fullName>
    </submittedName>
</protein>
<evidence type="ECO:0000256" key="1">
    <source>
        <dbReference type="SAM" id="MobiDB-lite"/>
    </source>
</evidence>
<dbReference type="Pfam" id="PF07727">
    <property type="entry name" value="RVT_2"/>
    <property type="match status" value="1"/>
</dbReference>
<feature type="domain" description="Reverse transcriptase Ty1/copia-type" evidence="2">
    <location>
        <begin position="782"/>
        <end position="1018"/>
    </location>
</feature>
<feature type="compositionally biased region" description="Low complexity" evidence="1">
    <location>
        <begin position="644"/>
        <end position="655"/>
    </location>
</feature>
<feature type="compositionally biased region" description="Basic and acidic residues" evidence="1">
    <location>
        <begin position="410"/>
        <end position="425"/>
    </location>
</feature>
<sequence length="1336" mass="145956">MAPLWFLSCSSNFLVWSPLVLRSETYHRLSRLLAQPSYQGGHLRARPSLYFFTLRIMSDAGASAPEAKLREPTPDAPPLRPPTHSAAFAMTELLRNSSGYRDWVLAIRSRLPSGVVRYLNTGVPLESWPASYVPLWDHYACSSICASVDSQTVLPGLSPYLDKSLAAPKVWQALRERYGTVSAVDLLPVIQRLFSSDPVPVTPDLFLQFRDSFENDARLLQDSQVTVNALLTSHLLARLPSSFDAWRTTFVADQGDSTAMPSATEIFTRLYRDVKARPVDTPVAAVATPQARHGCSRPCPNPSCRKLHWLRECPDTAWATAYRARRTAEKKASQPVASPTPCTPKALLAIPANVSLLTLHRRLAHLPVAQIKNIVHPGASRTDLCARSEPGASARDLGARSEPGASGRDLGARSEPGEMARDLGARNEPGLLGYQPTSYQPATRVFFLEPQPLEPHTSITHRTMDSSPNTPSPHRDSSPLASSISDQIATLQAQLAALQASQPPAAAASQPTAAAVVANPATVATASKVVFPKHARLDGPKSFTNWLRQLRLALPNQLRAYVLDGVAPATWTADQLAARDDTAREIIVGSIDSADVSATLDAIPSDDLSAPRIFAALKARFAPDDATRTHTSLSSSPSLPPFSSPATSSAGGPSIDDSDDPLDLLNSNTAVRLNLMDVHRSDDDTLVTPTPAVASAGQPSDDDSPDEIDFLSRHHRAFIATDDDDPALEAIEPVKSITSDPQTWREAMSSDEHDLWAQAAADEFTAMRDDFKVFTIEPRSSVPPGATIVTSKFVWKTKRNARGDITGRKARLVAQGNRQRDGIDFSETFAPVARFSSIRCLLALAAAYGYHVHQADIDKAYLHGELDHDIWMTTPRGFDFPSDKVLRLRRSIYGLKQAGRIWNRHIDTSLRSLGYRATGTDHCIYSRIDDQQQTHYIALYVDDLLIVSPALDEIERVISGLERRYGVKRLGPAEYILGIQIRRLEDGSIALSQERYIMDVLARFHFDTTTRGATVPMMPGLSLTAVPGQGTERIRSWYLQAIGSLLYISLGTRPDIAFAVSYLSRFANNPGRRHWIAVKHVLRYLRATYRDELLYASGSPKITGVVGYSDANWGACVDTSISTMGFVFYLAGSAVSWSSKRQTRVADSTTDAEYLALSHAGKEAIYLTQLLSELHVRPIEAAHIFTDNEAAAAVAHDPVRTSGTRHIRLREHFVRDMVNRGDISLSHVGTANMVADVFTKALGPKIFGTHCYALGLRTRHPRIKSTSHSRGGGCEESTLRSVQDLGARSEPGASRTDLCARSEPGASARDLGARSEPGEMARDLGARNEPGLLGQP</sequence>
<evidence type="ECO:0000313" key="3">
    <source>
        <dbReference type="EMBL" id="SGY91309.1"/>
    </source>
</evidence>
<organism evidence="3 4">
    <name type="scientific">Microbotryum silenes-dioicae</name>
    <dbReference type="NCBI Taxonomy" id="796604"/>
    <lineage>
        <taxon>Eukaryota</taxon>
        <taxon>Fungi</taxon>
        <taxon>Dikarya</taxon>
        <taxon>Basidiomycota</taxon>
        <taxon>Pucciniomycotina</taxon>
        <taxon>Microbotryomycetes</taxon>
        <taxon>Microbotryales</taxon>
        <taxon>Microbotryaceae</taxon>
        <taxon>Microbotryum</taxon>
    </lineage>
</organism>
<evidence type="ECO:0000259" key="2">
    <source>
        <dbReference type="Pfam" id="PF07727"/>
    </source>
</evidence>
<feature type="region of interest" description="Disordered" evidence="1">
    <location>
        <begin position="1263"/>
        <end position="1336"/>
    </location>
</feature>
<accession>A0A2X0P9X4</accession>
<dbReference type="InterPro" id="IPR013103">
    <property type="entry name" value="RVT_2"/>
</dbReference>
<dbReference type="Proteomes" id="UP000249464">
    <property type="component" value="Unassembled WGS sequence"/>
</dbReference>
<reference evidence="3 4" key="1">
    <citation type="submission" date="2016-11" db="EMBL/GenBank/DDBJ databases">
        <authorList>
            <person name="Jaros S."/>
            <person name="Januszkiewicz K."/>
            <person name="Wedrychowicz H."/>
        </authorList>
    </citation>
    <scope>NUCLEOTIDE SEQUENCE [LARGE SCALE GENOMIC DNA]</scope>
</reference>
<evidence type="ECO:0000313" key="4">
    <source>
        <dbReference type="Proteomes" id="UP000249464"/>
    </source>
</evidence>
<keyword evidence="4" id="KW-1185">Reference proteome</keyword>
<feature type="compositionally biased region" description="Polar residues" evidence="1">
    <location>
        <begin position="457"/>
        <end position="469"/>
    </location>
</feature>
<dbReference type="CDD" id="cd09272">
    <property type="entry name" value="RNase_HI_RT_Ty1"/>
    <property type="match status" value="1"/>
</dbReference>
<dbReference type="InterPro" id="IPR043502">
    <property type="entry name" value="DNA/RNA_pol_sf"/>
</dbReference>
<dbReference type="PANTHER" id="PTHR11439">
    <property type="entry name" value="GAG-POL-RELATED RETROTRANSPOSON"/>
    <property type="match status" value="1"/>
</dbReference>
<feature type="region of interest" description="Disordered" evidence="1">
    <location>
        <begin position="456"/>
        <end position="482"/>
    </location>
</feature>
<name>A0A2X0P9X4_9BASI</name>